<accession>A0A4C1TKC5</accession>
<sequence length="161" mass="18041">MCLTHRPPPPDLNDFYGATLAGYNCNRESRRKLTRNESKRPKPNSKEFKACPRAEAEDKSHFTLAGSGRRTYCCLLRRLLVGDTTPTDLDGSGPFAGVCFVGSISHSVALLFRGRRLEEFSREGSAVRRLLMHRCDIPEEFMGVLVGDIIHPVSDVLDEFL</sequence>
<name>A0A4C1TKC5_EUMVA</name>
<dbReference type="Proteomes" id="UP000299102">
    <property type="component" value="Unassembled WGS sequence"/>
</dbReference>
<dbReference type="EMBL" id="BGZK01000065">
    <property type="protein sequence ID" value="GBP14565.1"/>
    <property type="molecule type" value="Genomic_DNA"/>
</dbReference>
<reference evidence="2 3" key="1">
    <citation type="journal article" date="2019" name="Commun. Biol.">
        <title>The bagworm genome reveals a unique fibroin gene that provides high tensile strength.</title>
        <authorList>
            <person name="Kono N."/>
            <person name="Nakamura H."/>
            <person name="Ohtoshi R."/>
            <person name="Tomita M."/>
            <person name="Numata K."/>
            <person name="Arakawa K."/>
        </authorList>
    </citation>
    <scope>NUCLEOTIDE SEQUENCE [LARGE SCALE GENOMIC DNA]</scope>
</reference>
<proteinExistence type="predicted"/>
<feature type="region of interest" description="Disordered" evidence="1">
    <location>
        <begin position="31"/>
        <end position="50"/>
    </location>
</feature>
<evidence type="ECO:0000256" key="1">
    <source>
        <dbReference type="SAM" id="MobiDB-lite"/>
    </source>
</evidence>
<gene>
    <name evidence="2" type="ORF">EVAR_93444_1</name>
</gene>
<keyword evidence="3" id="KW-1185">Reference proteome</keyword>
<feature type="compositionally biased region" description="Basic and acidic residues" evidence="1">
    <location>
        <begin position="34"/>
        <end position="50"/>
    </location>
</feature>
<dbReference type="AlphaFoldDB" id="A0A4C1TKC5"/>
<organism evidence="2 3">
    <name type="scientific">Eumeta variegata</name>
    <name type="common">Bagworm moth</name>
    <name type="synonym">Eumeta japonica</name>
    <dbReference type="NCBI Taxonomy" id="151549"/>
    <lineage>
        <taxon>Eukaryota</taxon>
        <taxon>Metazoa</taxon>
        <taxon>Ecdysozoa</taxon>
        <taxon>Arthropoda</taxon>
        <taxon>Hexapoda</taxon>
        <taxon>Insecta</taxon>
        <taxon>Pterygota</taxon>
        <taxon>Neoptera</taxon>
        <taxon>Endopterygota</taxon>
        <taxon>Lepidoptera</taxon>
        <taxon>Glossata</taxon>
        <taxon>Ditrysia</taxon>
        <taxon>Tineoidea</taxon>
        <taxon>Psychidae</taxon>
        <taxon>Oiketicinae</taxon>
        <taxon>Eumeta</taxon>
    </lineage>
</organism>
<evidence type="ECO:0000313" key="3">
    <source>
        <dbReference type="Proteomes" id="UP000299102"/>
    </source>
</evidence>
<evidence type="ECO:0000313" key="2">
    <source>
        <dbReference type="EMBL" id="GBP14565.1"/>
    </source>
</evidence>
<protein>
    <submittedName>
        <fullName evidence="2">Uncharacterized protein</fullName>
    </submittedName>
</protein>
<comment type="caution">
    <text evidence="2">The sequence shown here is derived from an EMBL/GenBank/DDBJ whole genome shotgun (WGS) entry which is preliminary data.</text>
</comment>